<dbReference type="AlphaFoldDB" id="A0A978VQA5"/>
<organism evidence="2 3">
    <name type="scientific">Ziziphus jujuba var. spinosa</name>
    <dbReference type="NCBI Taxonomy" id="714518"/>
    <lineage>
        <taxon>Eukaryota</taxon>
        <taxon>Viridiplantae</taxon>
        <taxon>Streptophyta</taxon>
        <taxon>Embryophyta</taxon>
        <taxon>Tracheophyta</taxon>
        <taxon>Spermatophyta</taxon>
        <taxon>Magnoliopsida</taxon>
        <taxon>eudicotyledons</taxon>
        <taxon>Gunneridae</taxon>
        <taxon>Pentapetalae</taxon>
        <taxon>rosids</taxon>
        <taxon>fabids</taxon>
        <taxon>Rosales</taxon>
        <taxon>Rhamnaceae</taxon>
        <taxon>Paliureae</taxon>
        <taxon>Ziziphus</taxon>
    </lineage>
</organism>
<proteinExistence type="predicted"/>
<evidence type="ECO:0000313" key="2">
    <source>
        <dbReference type="EMBL" id="KAH7537730.1"/>
    </source>
</evidence>
<accession>A0A978VQA5</accession>
<evidence type="ECO:0000313" key="3">
    <source>
        <dbReference type="Proteomes" id="UP000813462"/>
    </source>
</evidence>
<dbReference type="Proteomes" id="UP000813462">
    <property type="component" value="Unassembled WGS sequence"/>
</dbReference>
<name>A0A978VQA5_ZIZJJ</name>
<protein>
    <submittedName>
        <fullName evidence="2">Uncharacterized protein</fullName>
    </submittedName>
</protein>
<feature type="region of interest" description="Disordered" evidence="1">
    <location>
        <begin position="54"/>
        <end position="85"/>
    </location>
</feature>
<dbReference type="EMBL" id="JAEACU010000003">
    <property type="protein sequence ID" value="KAH7537730.1"/>
    <property type="molecule type" value="Genomic_DNA"/>
</dbReference>
<reference evidence="2" key="1">
    <citation type="journal article" date="2021" name="Front. Plant Sci.">
        <title>Chromosome-Scale Genome Assembly for Chinese Sour Jujube and Insights Into Its Genome Evolution and Domestication Signature.</title>
        <authorList>
            <person name="Shen L.-Y."/>
            <person name="Luo H."/>
            <person name="Wang X.-L."/>
            <person name="Wang X.-M."/>
            <person name="Qiu X.-J."/>
            <person name="Liu H."/>
            <person name="Zhou S.-S."/>
            <person name="Jia K.-H."/>
            <person name="Nie S."/>
            <person name="Bao Y.-T."/>
            <person name="Zhang R.-G."/>
            <person name="Yun Q.-Z."/>
            <person name="Chai Y.-H."/>
            <person name="Lu J.-Y."/>
            <person name="Li Y."/>
            <person name="Zhao S.-W."/>
            <person name="Mao J.-F."/>
            <person name="Jia S.-G."/>
            <person name="Mao Y.-M."/>
        </authorList>
    </citation>
    <scope>NUCLEOTIDE SEQUENCE</scope>
    <source>
        <strain evidence="2">AT0</strain>
        <tissue evidence="2">Leaf</tissue>
    </source>
</reference>
<evidence type="ECO:0000256" key="1">
    <source>
        <dbReference type="SAM" id="MobiDB-lite"/>
    </source>
</evidence>
<gene>
    <name evidence="2" type="ORF">FEM48_Zijuj03G0123900</name>
</gene>
<comment type="caution">
    <text evidence="2">The sequence shown here is derived from an EMBL/GenBank/DDBJ whole genome shotgun (WGS) entry which is preliminary data.</text>
</comment>
<sequence length="85" mass="9716">MKKDKSKYFMLILLQHNLDIYTVDGGSKVEVLLCDCEVGRLLNGWLSAVILRPPPNSHSLSSEKKKRKRSTDFNKALVKYDHSPN</sequence>